<evidence type="ECO:0000256" key="5">
    <source>
        <dbReference type="ARBA" id="ARBA00022691"/>
    </source>
</evidence>
<dbReference type="Gene3D" id="3.40.50.150">
    <property type="entry name" value="Vaccinia Virus protein VP39"/>
    <property type="match status" value="2"/>
</dbReference>
<sequence length="451" mass="52361">MPTEPMCLIQEKLSWKVLPRNWLIILKYRKLIWGNFYKIMNHLVKIKSVINKVFDDNIELLPSVNELFELELAYLEYKCLPQESLLERTAYIKSINNQFSKHYLLYSRQSEGLHDNRSLLTQTYFEEGQFSTGYATHGLFPYRGKFHPQLIKGLINILGIDSGELILDPMAGSGTTNIEAALMGIDSYAIDVSPFCQFMIKTKYQALTIDLNLFKNSPVNAQKFFTYFKKGNVIERIEKIGDPDKIKIYNLAFLAYLDALGYSKRVIKSNHEQLFEKVLHRYIETIKSFLANPYYNLNNIGKLEILHNSEALQIKIENDSVDCVITSPPYSFAIDYVENDREQLEFLGYNTKELKNKLIGLKGRTKKEKLENYFADMDKFCSEVSKVLKKGRFFVIIIGSNTNQTGGIRLEETIINSSEKYNMPLIKTILKPIKGMRNTMKNEYILIFERH</sequence>
<dbReference type="InterPro" id="IPR029063">
    <property type="entry name" value="SAM-dependent_MTases_sf"/>
</dbReference>
<proteinExistence type="inferred from homology"/>
<evidence type="ECO:0000256" key="2">
    <source>
        <dbReference type="ARBA" id="ARBA00012185"/>
    </source>
</evidence>
<keyword evidence="3 9" id="KW-0489">Methyltransferase</keyword>
<evidence type="ECO:0000256" key="4">
    <source>
        <dbReference type="ARBA" id="ARBA00022679"/>
    </source>
</evidence>
<keyword evidence="5" id="KW-0949">S-adenosyl-L-methionine</keyword>
<dbReference type="SUPFAM" id="SSF53335">
    <property type="entry name" value="S-adenosyl-L-methionine-dependent methyltransferases"/>
    <property type="match status" value="1"/>
</dbReference>
<reference evidence="9" key="1">
    <citation type="journal article" date="2021" name="Microb. Physiol.">
        <title>Proteogenomic Insights into the Physiology of Marine, Sulfate-Reducing, Filamentous Desulfonema limicola and Desulfonema magnum.</title>
        <authorList>
            <person name="Schnaars V."/>
            <person name="Wohlbrand L."/>
            <person name="Scheve S."/>
            <person name="Hinrichs C."/>
            <person name="Reinhardt R."/>
            <person name="Rabus R."/>
        </authorList>
    </citation>
    <scope>NUCLEOTIDE SEQUENCE</scope>
    <source>
        <strain evidence="9">5ac10</strain>
    </source>
</reference>
<accession>A0A975BAD5</accession>
<dbReference type="GO" id="GO:0015667">
    <property type="term" value="F:site-specific DNA-methyltransferase (cytosine-N4-specific) activity"/>
    <property type="evidence" value="ECO:0007669"/>
    <property type="project" value="UniProtKB-EC"/>
</dbReference>
<comment type="catalytic activity">
    <reaction evidence="7">
        <text>a 2'-deoxycytidine in DNA + S-adenosyl-L-methionine = an N(4)-methyl-2'-deoxycytidine in DNA + S-adenosyl-L-homocysteine + H(+)</text>
        <dbReference type="Rhea" id="RHEA:16857"/>
        <dbReference type="Rhea" id="RHEA-COMP:11369"/>
        <dbReference type="Rhea" id="RHEA-COMP:13674"/>
        <dbReference type="ChEBI" id="CHEBI:15378"/>
        <dbReference type="ChEBI" id="CHEBI:57856"/>
        <dbReference type="ChEBI" id="CHEBI:59789"/>
        <dbReference type="ChEBI" id="CHEBI:85452"/>
        <dbReference type="ChEBI" id="CHEBI:137933"/>
        <dbReference type="EC" id="2.1.1.113"/>
    </reaction>
</comment>
<evidence type="ECO:0000259" key="8">
    <source>
        <dbReference type="Pfam" id="PF01170"/>
    </source>
</evidence>
<dbReference type="GO" id="GO:0032259">
    <property type="term" value="P:methylation"/>
    <property type="evidence" value="ECO:0007669"/>
    <property type="project" value="UniProtKB-KW"/>
</dbReference>
<dbReference type="Proteomes" id="UP000663720">
    <property type="component" value="Chromosome"/>
</dbReference>
<dbReference type="PROSITE" id="PS00093">
    <property type="entry name" value="N4_MTASE"/>
    <property type="match status" value="1"/>
</dbReference>
<dbReference type="EC" id="2.1.1.113" evidence="2"/>
<feature type="domain" description="Ribosomal RNA large subunit methyltransferase K/L-like methyltransferase" evidence="8">
    <location>
        <begin position="143"/>
        <end position="338"/>
    </location>
</feature>
<dbReference type="GO" id="GO:0009307">
    <property type="term" value="P:DNA restriction-modification system"/>
    <property type="evidence" value="ECO:0007669"/>
    <property type="project" value="UniProtKB-KW"/>
</dbReference>
<dbReference type="GO" id="GO:0003677">
    <property type="term" value="F:DNA binding"/>
    <property type="evidence" value="ECO:0007669"/>
    <property type="project" value="InterPro"/>
</dbReference>
<dbReference type="REBASE" id="490972">
    <property type="entry name" value="M.Dli5ac10ORF43240P"/>
</dbReference>
<comment type="similarity">
    <text evidence="1">Belongs to the N(4)/N(6)-methyltransferase family. N(4) subfamily.</text>
</comment>
<name>A0A975BAD5_9BACT</name>
<dbReference type="InterPro" id="IPR017985">
    <property type="entry name" value="MeTrfase_CN4_CS"/>
</dbReference>
<dbReference type="EMBL" id="CP061799">
    <property type="protein sequence ID" value="QTA81964.1"/>
    <property type="molecule type" value="Genomic_DNA"/>
</dbReference>
<evidence type="ECO:0000256" key="6">
    <source>
        <dbReference type="ARBA" id="ARBA00022747"/>
    </source>
</evidence>
<evidence type="ECO:0000313" key="10">
    <source>
        <dbReference type="Proteomes" id="UP000663720"/>
    </source>
</evidence>
<dbReference type="KEGG" id="dli:dnl_43240"/>
<evidence type="ECO:0000313" key="9">
    <source>
        <dbReference type="EMBL" id="QTA81964.1"/>
    </source>
</evidence>
<gene>
    <name evidence="9" type="ORF">dnl_43240</name>
</gene>
<organism evidence="9 10">
    <name type="scientific">Desulfonema limicola</name>
    <dbReference type="NCBI Taxonomy" id="45656"/>
    <lineage>
        <taxon>Bacteria</taxon>
        <taxon>Pseudomonadati</taxon>
        <taxon>Thermodesulfobacteriota</taxon>
        <taxon>Desulfobacteria</taxon>
        <taxon>Desulfobacterales</taxon>
        <taxon>Desulfococcaceae</taxon>
        <taxon>Desulfonema</taxon>
    </lineage>
</organism>
<keyword evidence="4" id="KW-0808">Transferase</keyword>
<evidence type="ECO:0000256" key="3">
    <source>
        <dbReference type="ARBA" id="ARBA00022603"/>
    </source>
</evidence>
<dbReference type="AlphaFoldDB" id="A0A975BAD5"/>
<evidence type="ECO:0000256" key="7">
    <source>
        <dbReference type="ARBA" id="ARBA00049120"/>
    </source>
</evidence>
<keyword evidence="6" id="KW-0680">Restriction system</keyword>
<keyword evidence="10" id="KW-1185">Reference proteome</keyword>
<protein>
    <recommendedName>
        <fullName evidence="2">site-specific DNA-methyltransferase (cytosine-N(4)-specific)</fullName>
        <ecNumber evidence="2">2.1.1.113</ecNumber>
    </recommendedName>
</protein>
<dbReference type="Pfam" id="PF01170">
    <property type="entry name" value="UPF0020"/>
    <property type="match status" value="1"/>
</dbReference>
<evidence type="ECO:0000256" key="1">
    <source>
        <dbReference type="ARBA" id="ARBA00010203"/>
    </source>
</evidence>
<dbReference type="InterPro" id="IPR000241">
    <property type="entry name" value="RlmKL-like_Mtase"/>
</dbReference>